<dbReference type="Proteomes" id="UP000887566">
    <property type="component" value="Unplaced"/>
</dbReference>
<name>A0A914WM44_9BILA</name>
<organism evidence="1 2">
    <name type="scientific">Plectus sambesii</name>
    <dbReference type="NCBI Taxonomy" id="2011161"/>
    <lineage>
        <taxon>Eukaryota</taxon>
        <taxon>Metazoa</taxon>
        <taxon>Ecdysozoa</taxon>
        <taxon>Nematoda</taxon>
        <taxon>Chromadorea</taxon>
        <taxon>Plectida</taxon>
        <taxon>Plectina</taxon>
        <taxon>Plectoidea</taxon>
        <taxon>Plectidae</taxon>
        <taxon>Plectus</taxon>
    </lineage>
</organism>
<evidence type="ECO:0000313" key="2">
    <source>
        <dbReference type="WBParaSite" id="PSAMB.scaffold4266size15163.g23991.t1"/>
    </source>
</evidence>
<sequence length="361" mass="40692">MPSTDALKRLGRRARTKKIGVRQPVRSLADINFNLDDRSIRINGPAGPMEVNFLLHDDGPAHEERILIFGTTASLGMLTQSERLHADGTFYIVPKPFKQLYVIHCEQDGKLFPSCFCLLPGKSRAIYDRLIQIVMMLCPNIVANSVVTDFEYAAIQAFEANLPVDVSGCFFHWAQAIKKRFGSLQLSDAFKNNPLKKQYYVMIRALAFLPPSNIPAAFDALVGVVRQQNCLNDFQELSDYVEKTWVRPPRGEIKDFIGAAHPEIYVFVEELKMFFRQEEDRRRQHRAALLNISAAISPAASSSSVASPARPGFYKRRSADLKAKVLQFQNGEFCTSPVKTGLIRFLSEVADILMRRPPRGI</sequence>
<accession>A0A914WM44</accession>
<protein>
    <submittedName>
        <fullName evidence="2">MULE transposase domain-containing protein</fullName>
    </submittedName>
</protein>
<dbReference type="AlphaFoldDB" id="A0A914WM44"/>
<keyword evidence="1" id="KW-1185">Reference proteome</keyword>
<evidence type="ECO:0000313" key="1">
    <source>
        <dbReference type="Proteomes" id="UP000887566"/>
    </source>
</evidence>
<proteinExistence type="predicted"/>
<reference evidence="2" key="1">
    <citation type="submission" date="2022-11" db="UniProtKB">
        <authorList>
            <consortium name="WormBaseParasite"/>
        </authorList>
    </citation>
    <scope>IDENTIFICATION</scope>
</reference>
<dbReference type="WBParaSite" id="PSAMB.scaffold4266size15163.g23991.t1">
    <property type="protein sequence ID" value="PSAMB.scaffold4266size15163.g23991.t1"/>
    <property type="gene ID" value="PSAMB.scaffold4266size15163.g23991"/>
</dbReference>